<evidence type="ECO:0000256" key="2">
    <source>
        <dbReference type="ARBA" id="ARBA00007118"/>
    </source>
</evidence>
<keyword evidence="4" id="KW-0288">FMN</keyword>
<dbReference type="Pfam" id="PF00881">
    <property type="entry name" value="Nitroreductase"/>
    <property type="match status" value="2"/>
</dbReference>
<dbReference type="PANTHER" id="PTHR43673">
    <property type="entry name" value="NAD(P)H NITROREDUCTASE YDGI-RELATED"/>
    <property type="match status" value="1"/>
</dbReference>
<dbReference type="CDD" id="cd20609">
    <property type="entry name" value="nitroreductase"/>
    <property type="match status" value="1"/>
</dbReference>
<evidence type="ECO:0000256" key="1">
    <source>
        <dbReference type="ARBA" id="ARBA00001917"/>
    </source>
</evidence>
<feature type="domain" description="Nitroreductase" evidence="6">
    <location>
        <begin position="7"/>
        <end position="61"/>
    </location>
</feature>
<keyword evidence="8" id="KW-1185">Reference proteome</keyword>
<organism evidence="7 8">
    <name type="scientific">Selenomonas dianae</name>
    <dbReference type="NCBI Taxonomy" id="135079"/>
    <lineage>
        <taxon>Bacteria</taxon>
        <taxon>Bacillati</taxon>
        <taxon>Bacillota</taxon>
        <taxon>Negativicutes</taxon>
        <taxon>Selenomonadales</taxon>
        <taxon>Selenomonadaceae</taxon>
        <taxon>Selenomonas</taxon>
    </lineage>
</organism>
<dbReference type="RefSeq" id="WP_304987796.1">
    <property type="nucleotide sequence ID" value="NZ_BAAACR010000002.1"/>
</dbReference>
<keyword evidence="5" id="KW-0560">Oxidoreductase</keyword>
<comment type="similarity">
    <text evidence="2">Belongs to the nitroreductase family.</text>
</comment>
<keyword evidence="3" id="KW-0285">Flavoprotein</keyword>
<proteinExistence type="inferred from homology"/>
<accession>A0ABN0SWN6</accession>
<evidence type="ECO:0000256" key="5">
    <source>
        <dbReference type="ARBA" id="ARBA00023002"/>
    </source>
</evidence>
<protein>
    <submittedName>
        <fullName evidence="7">Nitroreductase family protein</fullName>
    </submittedName>
</protein>
<dbReference type="Gene3D" id="3.40.109.10">
    <property type="entry name" value="NADH Oxidase"/>
    <property type="match status" value="1"/>
</dbReference>
<evidence type="ECO:0000313" key="8">
    <source>
        <dbReference type="Proteomes" id="UP001500399"/>
    </source>
</evidence>
<dbReference type="Proteomes" id="UP001500399">
    <property type="component" value="Unassembled WGS sequence"/>
</dbReference>
<evidence type="ECO:0000259" key="6">
    <source>
        <dbReference type="Pfam" id="PF00881"/>
    </source>
</evidence>
<feature type="domain" description="Nitroreductase" evidence="6">
    <location>
        <begin position="67"/>
        <end position="146"/>
    </location>
</feature>
<dbReference type="PANTHER" id="PTHR43673:SF2">
    <property type="entry name" value="NITROREDUCTASE"/>
    <property type="match status" value="1"/>
</dbReference>
<name>A0ABN0SWN6_9FIRM</name>
<comment type="cofactor">
    <cofactor evidence="1">
        <name>FMN</name>
        <dbReference type="ChEBI" id="CHEBI:58210"/>
    </cofactor>
</comment>
<evidence type="ECO:0000313" key="7">
    <source>
        <dbReference type="EMBL" id="GAA0203933.1"/>
    </source>
</evidence>
<dbReference type="InterPro" id="IPR000415">
    <property type="entry name" value="Nitroreductase-like"/>
</dbReference>
<reference evidence="7 8" key="1">
    <citation type="journal article" date="2019" name="Int. J. Syst. Evol. Microbiol.">
        <title>The Global Catalogue of Microorganisms (GCM) 10K type strain sequencing project: providing services to taxonomists for standard genome sequencing and annotation.</title>
        <authorList>
            <consortium name="The Broad Institute Genomics Platform"/>
            <consortium name="The Broad Institute Genome Sequencing Center for Infectious Disease"/>
            <person name="Wu L."/>
            <person name="Ma J."/>
        </authorList>
    </citation>
    <scope>NUCLEOTIDE SEQUENCE [LARGE SCALE GENOMIC DNA]</scope>
    <source>
        <strain evidence="7 8">JCM 8542</strain>
    </source>
</reference>
<comment type="caution">
    <text evidence="7">The sequence shown here is derived from an EMBL/GenBank/DDBJ whole genome shotgun (WGS) entry which is preliminary data.</text>
</comment>
<gene>
    <name evidence="7" type="ORF">GCM10008919_04030</name>
</gene>
<dbReference type="InterPro" id="IPR029479">
    <property type="entry name" value="Nitroreductase"/>
</dbReference>
<dbReference type="SUPFAM" id="SSF55469">
    <property type="entry name" value="FMN-dependent nitroreductase-like"/>
    <property type="match status" value="1"/>
</dbReference>
<evidence type="ECO:0000256" key="3">
    <source>
        <dbReference type="ARBA" id="ARBA00022630"/>
    </source>
</evidence>
<sequence>MEFNELIQERFSCRSLSDSEIPHEALGRIFEAARLAPTAVNKQPFKVWAVESPDARAKLAETTNYTFGAGVFLVVGGKNEDAWVRQYDERNFADVDAAIVATYIMLAIHNEGLRSTWVGHFDVNKMKESFPQMADYDLIAIFPIGYATEKGVPSARHTQRKAAVEIVEVL</sequence>
<evidence type="ECO:0000256" key="4">
    <source>
        <dbReference type="ARBA" id="ARBA00022643"/>
    </source>
</evidence>
<dbReference type="EMBL" id="BAAACR010000002">
    <property type="protein sequence ID" value="GAA0203933.1"/>
    <property type="molecule type" value="Genomic_DNA"/>
</dbReference>